<evidence type="ECO:0000313" key="3">
    <source>
        <dbReference type="EMBL" id="MDT0633215.1"/>
    </source>
</evidence>
<dbReference type="EMBL" id="JAVRHT010000061">
    <property type="protein sequence ID" value="MDT0633215.1"/>
    <property type="molecule type" value="Genomic_DNA"/>
</dbReference>
<name>A0ABU3BVF6_9BACT</name>
<proteinExistence type="predicted"/>
<protein>
    <recommendedName>
        <fullName evidence="5">DUF4367 domain-containing protein</fullName>
    </recommendedName>
</protein>
<feature type="region of interest" description="Disordered" evidence="1">
    <location>
        <begin position="1"/>
        <end position="34"/>
    </location>
</feature>
<organism evidence="3 4">
    <name type="scientific">Rubrivirga litoralis</name>
    <dbReference type="NCBI Taxonomy" id="3075598"/>
    <lineage>
        <taxon>Bacteria</taxon>
        <taxon>Pseudomonadati</taxon>
        <taxon>Rhodothermota</taxon>
        <taxon>Rhodothermia</taxon>
        <taxon>Rhodothermales</taxon>
        <taxon>Rubricoccaceae</taxon>
        <taxon>Rubrivirga</taxon>
    </lineage>
</organism>
<reference evidence="3 4" key="1">
    <citation type="submission" date="2023-09" db="EMBL/GenBank/DDBJ databases">
        <authorList>
            <person name="Rey-Velasco X."/>
        </authorList>
    </citation>
    <scope>NUCLEOTIDE SEQUENCE [LARGE SCALE GENOMIC DNA]</scope>
    <source>
        <strain evidence="3 4">F394</strain>
    </source>
</reference>
<sequence>MEPDAPRDPTPVDELPAFDRTQTRPSPVPPPEPIPRGRVAALVALVAVGLAIAYALLRVPTADEGANLLASFVDATASYQAAVETTRPEEARAFVLDQLGWDVPPPDLPALALVGVDLPVVGSTGGGAPSARDVVVPRFRYSGAGGETAYVYAYDYITLDQVRASFDLPDATYALLGENVPVDTRRLEGAYIVTWRRRSMIFTAVTDSEEAFEQIGQWAASL</sequence>
<keyword evidence="2" id="KW-0812">Transmembrane</keyword>
<dbReference type="RefSeq" id="WP_311665889.1">
    <property type="nucleotide sequence ID" value="NZ_JAVRHT010000061.1"/>
</dbReference>
<accession>A0ABU3BVF6</accession>
<feature type="transmembrane region" description="Helical" evidence="2">
    <location>
        <begin position="39"/>
        <end position="57"/>
    </location>
</feature>
<evidence type="ECO:0000256" key="2">
    <source>
        <dbReference type="SAM" id="Phobius"/>
    </source>
</evidence>
<keyword evidence="2" id="KW-0472">Membrane</keyword>
<gene>
    <name evidence="3" type="ORF">RM540_15780</name>
</gene>
<evidence type="ECO:0000256" key="1">
    <source>
        <dbReference type="SAM" id="MobiDB-lite"/>
    </source>
</evidence>
<dbReference type="Proteomes" id="UP001267426">
    <property type="component" value="Unassembled WGS sequence"/>
</dbReference>
<comment type="caution">
    <text evidence="3">The sequence shown here is derived from an EMBL/GenBank/DDBJ whole genome shotgun (WGS) entry which is preliminary data.</text>
</comment>
<keyword evidence="4" id="KW-1185">Reference proteome</keyword>
<evidence type="ECO:0000313" key="4">
    <source>
        <dbReference type="Proteomes" id="UP001267426"/>
    </source>
</evidence>
<keyword evidence="2" id="KW-1133">Transmembrane helix</keyword>
<evidence type="ECO:0008006" key="5">
    <source>
        <dbReference type="Google" id="ProtNLM"/>
    </source>
</evidence>